<proteinExistence type="predicted"/>
<dbReference type="EMBL" id="CM055731">
    <property type="protein sequence ID" value="KAJ8013334.1"/>
    <property type="molecule type" value="Genomic_DNA"/>
</dbReference>
<keyword evidence="2" id="KW-1185">Reference proteome</keyword>
<dbReference type="Proteomes" id="UP001157502">
    <property type="component" value="Chromosome 4"/>
</dbReference>
<evidence type="ECO:0000313" key="1">
    <source>
        <dbReference type="EMBL" id="KAJ8013334.1"/>
    </source>
</evidence>
<gene>
    <name evidence="1" type="ORF">DPEC_G00052190</name>
</gene>
<protein>
    <submittedName>
        <fullName evidence="1">Uncharacterized protein</fullName>
    </submittedName>
</protein>
<sequence length="85" mass="9444">MLRWRQANDIVSRIRRAPAALLAAEQDKQLFQPVVGWRCVDWSLGRGWAVGCSRLPQGERLLKLGKESQNNGGDLAVSPADSLRC</sequence>
<organism evidence="1 2">
    <name type="scientific">Dallia pectoralis</name>
    <name type="common">Alaska blackfish</name>
    <dbReference type="NCBI Taxonomy" id="75939"/>
    <lineage>
        <taxon>Eukaryota</taxon>
        <taxon>Metazoa</taxon>
        <taxon>Chordata</taxon>
        <taxon>Craniata</taxon>
        <taxon>Vertebrata</taxon>
        <taxon>Euteleostomi</taxon>
        <taxon>Actinopterygii</taxon>
        <taxon>Neopterygii</taxon>
        <taxon>Teleostei</taxon>
        <taxon>Protacanthopterygii</taxon>
        <taxon>Esociformes</taxon>
        <taxon>Umbridae</taxon>
        <taxon>Dallia</taxon>
    </lineage>
</organism>
<reference evidence="1" key="1">
    <citation type="submission" date="2021-05" db="EMBL/GenBank/DDBJ databases">
        <authorList>
            <person name="Pan Q."/>
            <person name="Jouanno E."/>
            <person name="Zahm M."/>
            <person name="Klopp C."/>
            <person name="Cabau C."/>
            <person name="Louis A."/>
            <person name="Berthelot C."/>
            <person name="Parey E."/>
            <person name="Roest Crollius H."/>
            <person name="Montfort J."/>
            <person name="Robinson-Rechavi M."/>
            <person name="Bouchez O."/>
            <person name="Lampietro C."/>
            <person name="Lopez Roques C."/>
            <person name="Donnadieu C."/>
            <person name="Postlethwait J."/>
            <person name="Bobe J."/>
            <person name="Dillon D."/>
            <person name="Chandos A."/>
            <person name="von Hippel F."/>
            <person name="Guiguen Y."/>
        </authorList>
    </citation>
    <scope>NUCLEOTIDE SEQUENCE</scope>
    <source>
        <strain evidence="1">YG-Jan2019</strain>
    </source>
</reference>
<accession>A0ACC2HBF9</accession>
<name>A0ACC2HBF9_DALPE</name>
<evidence type="ECO:0000313" key="2">
    <source>
        <dbReference type="Proteomes" id="UP001157502"/>
    </source>
</evidence>
<comment type="caution">
    <text evidence="1">The sequence shown here is derived from an EMBL/GenBank/DDBJ whole genome shotgun (WGS) entry which is preliminary data.</text>
</comment>